<dbReference type="AlphaFoldDB" id="A0AAV5AKB3"/>
<proteinExistence type="predicted"/>
<dbReference type="Proteomes" id="UP001050691">
    <property type="component" value="Unassembled WGS sequence"/>
</dbReference>
<evidence type="ECO:0000256" key="1">
    <source>
        <dbReference type="SAM" id="MobiDB-lite"/>
    </source>
</evidence>
<comment type="caution">
    <text evidence="2">The sequence shown here is derived from an EMBL/GenBank/DDBJ whole genome shotgun (WGS) entry which is preliminary data.</text>
</comment>
<feature type="compositionally biased region" description="Polar residues" evidence="1">
    <location>
        <begin position="181"/>
        <end position="195"/>
    </location>
</feature>
<feature type="compositionally biased region" description="Polar residues" evidence="1">
    <location>
        <begin position="283"/>
        <end position="294"/>
    </location>
</feature>
<protein>
    <submittedName>
        <fullName evidence="2">Uncharacterized protein</fullName>
    </submittedName>
</protein>
<keyword evidence="3" id="KW-1185">Reference proteome</keyword>
<feature type="region of interest" description="Disordered" evidence="1">
    <location>
        <begin position="283"/>
        <end position="303"/>
    </location>
</feature>
<organism evidence="2 3">
    <name type="scientific">Clathrus columnatus</name>
    <dbReference type="NCBI Taxonomy" id="1419009"/>
    <lineage>
        <taxon>Eukaryota</taxon>
        <taxon>Fungi</taxon>
        <taxon>Dikarya</taxon>
        <taxon>Basidiomycota</taxon>
        <taxon>Agaricomycotina</taxon>
        <taxon>Agaricomycetes</taxon>
        <taxon>Phallomycetidae</taxon>
        <taxon>Phallales</taxon>
        <taxon>Clathraceae</taxon>
        <taxon>Clathrus</taxon>
    </lineage>
</organism>
<feature type="compositionally biased region" description="Basic and acidic residues" evidence="1">
    <location>
        <begin position="498"/>
        <end position="521"/>
    </location>
</feature>
<gene>
    <name evidence="2" type="ORF">Clacol_008369</name>
</gene>
<feature type="region of interest" description="Disordered" evidence="1">
    <location>
        <begin position="176"/>
        <end position="201"/>
    </location>
</feature>
<feature type="region of interest" description="Disordered" evidence="1">
    <location>
        <begin position="453"/>
        <end position="551"/>
    </location>
</feature>
<accession>A0AAV5AKB3</accession>
<feature type="compositionally biased region" description="Basic and acidic residues" evidence="1">
    <location>
        <begin position="464"/>
        <end position="474"/>
    </location>
</feature>
<evidence type="ECO:0000313" key="2">
    <source>
        <dbReference type="EMBL" id="GJJ14112.1"/>
    </source>
</evidence>
<reference evidence="2" key="1">
    <citation type="submission" date="2021-10" db="EMBL/GenBank/DDBJ databases">
        <title>De novo Genome Assembly of Clathrus columnatus (Basidiomycota, Fungi) Using Illumina and Nanopore Sequence Data.</title>
        <authorList>
            <person name="Ogiso-Tanaka E."/>
            <person name="Itagaki H."/>
            <person name="Hosoya T."/>
            <person name="Hosaka K."/>
        </authorList>
    </citation>
    <scope>NUCLEOTIDE SEQUENCE</scope>
    <source>
        <strain evidence="2">MO-923</strain>
    </source>
</reference>
<sequence length="551" mass="61377">MSTAQLPFREPELLRASVVEAAMTLGPKVTRLMFADSISKHRREQGSSNGSSFDGFGGPFYDGYSASDSSSNISVIPESEENSIENFDSKTVLINDDFLGSHFPKNKEPVQGSNDNPSEQVNITPLKKRVKNFTFLSRKPVKKVEFSAQAKRPSISPPRRLFPALDDPVAPTFITPPKKLTSVSSRSDISNSPRATPTKLRKRINQVPSDDWDFKDPDRPSFFFDQVPELLKGSEIKSQDDVDDRGYLSEGTGLSYKHTSFRRKKKGVNPYIDWGEKLVSGNRSKSNLRQTPIPSDTPPAGPVSLPVADRFIRKAPPPETQTETKSQTPPEADVTSLNKLLVLPHKPPHQLTATPISDSSFIMMPDLNVAKRLHLDKYTSEVNKFDGVVGADNVIKLQMMEKLLKKKKDIQVLKEKPSSVPQPDQPVPEIQVILPSTTNQIDPIQVSDNISPIKTTQVPFPNRQETRSPIRGREPAFPTKPIRHNVPHSNLSPLRLRAPPERYRDIDVPRSVRSSYEKDLALEEEGTVSLPVRGRPTGGGSINSRSVYSER</sequence>
<dbReference type="EMBL" id="BPWL01000009">
    <property type="protein sequence ID" value="GJJ14112.1"/>
    <property type="molecule type" value="Genomic_DNA"/>
</dbReference>
<name>A0AAV5AKB3_9AGAM</name>
<feature type="compositionally biased region" description="Polar residues" evidence="1">
    <location>
        <begin position="542"/>
        <end position="551"/>
    </location>
</feature>
<evidence type="ECO:0000313" key="3">
    <source>
        <dbReference type="Proteomes" id="UP001050691"/>
    </source>
</evidence>